<gene>
    <name evidence="2" type="ORF">AZI86_11000</name>
</gene>
<keyword evidence="3" id="KW-1185">Reference proteome</keyword>
<name>A0A150WMQ2_BDEBC</name>
<dbReference type="InterPro" id="IPR050179">
    <property type="entry name" value="Trans_hexapeptide_repeat"/>
</dbReference>
<comment type="similarity">
    <text evidence="1">Belongs to the transferase hexapeptide repeat family.</text>
</comment>
<accession>A0A150WMQ2</accession>
<dbReference type="OrthoDB" id="272049at2"/>
<dbReference type="EMBL" id="LUKE01000002">
    <property type="protein sequence ID" value="KYG64993.1"/>
    <property type="molecule type" value="Genomic_DNA"/>
</dbReference>
<organism evidence="2 3">
    <name type="scientific">Bdellovibrio bacteriovorus</name>
    <dbReference type="NCBI Taxonomy" id="959"/>
    <lineage>
        <taxon>Bacteria</taxon>
        <taxon>Pseudomonadati</taxon>
        <taxon>Bdellovibrionota</taxon>
        <taxon>Bdellovibrionia</taxon>
        <taxon>Bdellovibrionales</taxon>
        <taxon>Pseudobdellovibrionaceae</taxon>
        <taxon>Bdellovibrio</taxon>
    </lineage>
</organism>
<dbReference type="Gene3D" id="2.160.10.10">
    <property type="entry name" value="Hexapeptide repeat proteins"/>
    <property type="match status" value="1"/>
</dbReference>
<reference evidence="2 3" key="1">
    <citation type="submission" date="2016-03" db="EMBL/GenBank/DDBJ databases">
        <authorList>
            <person name="Ploux O."/>
        </authorList>
    </citation>
    <scope>NUCLEOTIDE SEQUENCE [LARGE SCALE GENOMIC DNA]</scope>
    <source>
        <strain evidence="2 3">R0</strain>
    </source>
</reference>
<evidence type="ECO:0000313" key="2">
    <source>
        <dbReference type="EMBL" id="KYG64993.1"/>
    </source>
</evidence>
<dbReference type="Pfam" id="PF00132">
    <property type="entry name" value="Hexapep"/>
    <property type="match status" value="3"/>
</dbReference>
<dbReference type="SUPFAM" id="SSF51161">
    <property type="entry name" value="Trimeric LpxA-like enzymes"/>
    <property type="match status" value="1"/>
</dbReference>
<sequence>MKIHPSSDVQSSHIGAGTLVWQFCVILPNAKIGVNCNINAHCFIENDVVIGNNVTVKSGVYIWDGVVLEDGVFIGPNATFTNDKIPRSKQYPTQFAKTVVKKGASLGAGCVILPGIVIGENAMVGAGAVVTKDVADHTTVVGNPAKPIKERA</sequence>
<dbReference type="CDD" id="cd03358">
    <property type="entry name" value="LbH_WxcM_N_like"/>
    <property type="match status" value="1"/>
</dbReference>
<proteinExistence type="inferred from homology"/>
<keyword evidence="2" id="KW-0413">Isomerase</keyword>
<dbReference type="AlphaFoldDB" id="A0A150WMQ2"/>
<dbReference type="GO" id="GO:0016853">
    <property type="term" value="F:isomerase activity"/>
    <property type="evidence" value="ECO:0007669"/>
    <property type="project" value="UniProtKB-KW"/>
</dbReference>
<dbReference type="RefSeq" id="WP_061835505.1">
    <property type="nucleotide sequence ID" value="NZ_LUKE01000002.1"/>
</dbReference>
<protein>
    <submittedName>
        <fullName evidence="2">dTDP-6-deoxy-3,4-keto-hexulose isomerase</fullName>
    </submittedName>
</protein>
<evidence type="ECO:0000256" key="1">
    <source>
        <dbReference type="ARBA" id="ARBA00007274"/>
    </source>
</evidence>
<comment type="caution">
    <text evidence="2">The sequence shown here is derived from an EMBL/GenBank/DDBJ whole genome shotgun (WGS) entry which is preliminary data.</text>
</comment>
<dbReference type="PANTHER" id="PTHR43300:SF4">
    <property type="entry name" value="ACYL-[ACYL-CARRIER-PROTEIN]--UDP-N-ACETYLGLUCOSAMINE O-ACYLTRANSFERASE"/>
    <property type="match status" value="1"/>
</dbReference>
<dbReference type="InterPro" id="IPR011004">
    <property type="entry name" value="Trimer_LpxA-like_sf"/>
</dbReference>
<dbReference type="PANTHER" id="PTHR43300">
    <property type="entry name" value="ACETYLTRANSFERASE"/>
    <property type="match status" value="1"/>
</dbReference>
<dbReference type="Proteomes" id="UP000075320">
    <property type="component" value="Unassembled WGS sequence"/>
</dbReference>
<dbReference type="InterPro" id="IPR001451">
    <property type="entry name" value="Hexapep"/>
</dbReference>
<evidence type="ECO:0000313" key="3">
    <source>
        <dbReference type="Proteomes" id="UP000075320"/>
    </source>
</evidence>